<reference evidence="3" key="1">
    <citation type="journal article" date="2015" name="Nature">
        <title>Complex archaea that bridge the gap between prokaryotes and eukaryotes.</title>
        <authorList>
            <person name="Spang A."/>
            <person name="Saw J.H."/>
            <person name="Jorgensen S.L."/>
            <person name="Zaremba-Niedzwiedzka K."/>
            <person name="Martijn J."/>
            <person name="Lind A.E."/>
            <person name="van Eijk R."/>
            <person name="Schleper C."/>
            <person name="Guy L."/>
            <person name="Ettema T.J."/>
        </authorList>
    </citation>
    <scope>NUCLEOTIDE SEQUENCE</scope>
</reference>
<dbReference type="PANTHER" id="PTHR46401:SF2">
    <property type="entry name" value="GLYCOSYLTRANSFERASE WBBK-RELATED"/>
    <property type="match status" value="1"/>
</dbReference>
<feature type="domain" description="Glycosyl transferase family 1" evidence="2">
    <location>
        <begin position="210"/>
        <end position="327"/>
    </location>
</feature>
<protein>
    <recommendedName>
        <fullName evidence="2">Glycosyl transferase family 1 domain-containing protein</fullName>
    </recommendedName>
</protein>
<dbReference type="PANTHER" id="PTHR46401">
    <property type="entry name" value="GLYCOSYLTRANSFERASE WBBK-RELATED"/>
    <property type="match status" value="1"/>
</dbReference>
<organism evidence="3">
    <name type="scientific">marine sediment metagenome</name>
    <dbReference type="NCBI Taxonomy" id="412755"/>
    <lineage>
        <taxon>unclassified sequences</taxon>
        <taxon>metagenomes</taxon>
        <taxon>ecological metagenomes</taxon>
    </lineage>
</organism>
<dbReference type="Gene3D" id="3.40.50.2000">
    <property type="entry name" value="Glycogen Phosphorylase B"/>
    <property type="match status" value="1"/>
</dbReference>
<comment type="caution">
    <text evidence="3">The sequence shown here is derived from an EMBL/GenBank/DDBJ whole genome shotgun (WGS) entry which is preliminary data.</text>
</comment>
<keyword evidence="1" id="KW-0808">Transferase</keyword>
<dbReference type="AlphaFoldDB" id="A0A0F9QIN8"/>
<dbReference type="EMBL" id="LAZR01001936">
    <property type="protein sequence ID" value="KKN36872.1"/>
    <property type="molecule type" value="Genomic_DNA"/>
</dbReference>
<dbReference type="SUPFAM" id="SSF53756">
    <property type="entry name" value="UDP-Glycosyltransferase/glycogen phosphorylase"/>
    <property type="match status" value="1"/>
</dbReference>
<evidence type="ECO:0000259" key="2">
    <source>
        <dbReference type="Pfam" id="PF00534"/>
    </source>
</evidence>
<proteinExistence type="predicted"/>
<name>A0A0F9QIN8_9ZZZZ</name>
<accession>A0A0F9QIN8</accession>
<gene>
    <name evidence="3" type="ORF">LCGC14_0769130</name>
</gene>
<evidence type="ECO:0000313" key="3">
    <source>
        <dbReference type="EMBL" id="KKN36872.1"/>
    </source>
</evidence>
<evidence type="ECO:0000256" key="1">
    <source>
        <dbReference type="ARBA" id="ARBA00022679"/>
    </source>
</evidence>
<dbReference type="GO" id="GO:0016757">
    <property type="term" value="F:glycosyltransferase activity"/>
    <property type="evidence" value="ECO:0007669"/>
    <property type="project" value="InterPro"/>
</dbReference>
<sequence>MPTGVDRVEHAYLTQFLADDVACFGFVRTTFGYLLLDRQGLQGVLDRVEGRTDWGDCDHLTRLSRDGNTIVKRAEADFRRLAVGRSTPWFLRHLCKKLPDKCTYYNVGHSNLTDRVLSALKRAGVHLTVLVHDVIPLEYPQFQRRGTVEPFRAKIKRVRQCADLVIYNSEDTRDRTEAQMKQWGALPQGLVAHLGTITPVPDSAALPPSLPPEQPYFVTVGTIEPRKNHIFLLDIWQQLGPDAPVLLICGARGWNNDVVFDRLDALDPNGPVREIANLSDAALAALVQGAAGALFPSLAEGFGLPPCEALALRTRVLCNDLPVLHEFLGYMPVYASVSDRYQWQKIITSWANDAKQDEISQSFVGPTWTEHFSTVLSAPN</sequence>
<dbReference type="Pfam" id="PF00534">
    <property type="entry name" value="Glycos_transf_1"/>
    <property type="match status" value="1"/>
</dbReference>
<dbReference type="InterPro" id="IPR001296">
    <property type="entry name" value="Glyco_trans_1"/>
</dbReference>